<dbReference type="SUPFAM" id="SSF52980">
    <property type="entry name" value="Restriction endonuclease-like"/>
    <property type="match status" value="1"/>
</dbReference>
<sequence length="1426" mass="154133">MIFRVTKVLAESGVELSPEELLDAVWLAGKLPRGARPLARSADAASATSERHGVHHDGPLVPEPAAAEPTPQPPATDAAEGRSTHPLLASAQPGPDEEVQAAPSRSPAVAVRAPDRSALGAGQLRLGKALRPLRQRFPDPRRREHDIARTVDAIAETGMPDTVTRAVRTRWLSLALVVDDGVSMVLWQRLAADVRALMERAGAFRDVRVYGLDTRGGTPFLRTVPYRHHGRVLTPETLCDPSGSTLVLVVSDGVGEAWRGDGMRQVMDRWGGCGPTAIIQPLPVRLWASTGVAARRWHVTTRRRGGPTRAWHVTDPDLPPDLVRFDSVPVPVLAPTPEAVADWARLVAAPGGTALLPLWDADAAGRTAAASPEGDAADAVLRFREAASPEAYRLAAHVAAVAPTTPPVMRLVQAAVGPPADLGHLMEVFLGGLMHELDACGADRPPHHRRFDFTDDARRVLLSAVSPKELLRTAEAATRHIEAAVGRALVFPAWVGHPDGAAVIDDTARSFGWLREQVLTRLGIPSADAGPVTPGPEPTVTRADGPADSADAGSDEAYDDAPGEFLPVGWTKLRPEDPESLGRFRLRARSADGWPHLTMYLAEDEEGTLATVRAPLRLSTRDPETARDLVRTEAECLTRMRGMHAPALLGVAGLTEGELPWIAAVCVHSRADVPASPPAPNLRAVLAEHTQTIPEGLFLRIGRGLAEAVAAAHSRGLVHGSLSPLTVLVTDRDIRLVGWSTATIDGVDSAHQELLPRSDTYLEAGDGRPRTPQSDVYAVGALLLALLSGRWSDPRADDPERGPLAEPGISPVLVRMLWRCLEHDPALRPSATVLAEAFAAAAAGRPYPGPGVPADESGTVVGGHYRLTRRLHTGMTSTTWSAVHETQGRGVALKLFAPRRSGTASGEEEFLAAARQLAALEIPGMVRVSDYGLHEGRPYLVTDAVDGEALAQPLDLALGALPVEEIRDIGGQLARTLAELHEHGLLHLDLNPSTVVLRRDGRVLVTDPGLCVTGPSRITMRRRLRVRDTPGFLPPYRSHEELSESAAVDRRSDLYSLGCLLYAMVTGAAPDVAVVTPGATEARRRSYPRPELPSGYSPALEALVVDLLEADPADRPVNAAEVLARLTGADTDDRELITVHRAVRNADPHGARMGAVLRAVIDQVLSGELTGRYDLKQLAKTERTNLGALVEMAVQREFRFEDGDAMDFRIADIEVDCRFSHALGGWLFPPETLGHICLLVWADDDRSRWSVGLLRVRREWLNAGYNRDRKATLRAEHRNKIAWLWHDAELQENVLLHLSDTDREAVFASTSGQGRLNEFFRRVQGRRIGRAVLRTVVGQRDYMKRVRGNGGSRSALRNEGIIILGDHEAHRRVALQLGLPVPQEGEFVSARVAPAPPGDDRPSAELDDRLWCVASPDDPVHRAPVI</sequence>
<dbReference type="Proteomes" id="UP000323046">
    <property type="component" value="Chromosome"/>
</dbReference>
<feature type="compositionally biased region" description="Basic and acidic residues" evidence="8">
    <location>
        <begin position="49"/>
        <end position="58"/>
    </location>
</feature>
<name>A0A5P2BJV8_STRVZ</name>
<feature type="domain" description="Protein kinase" evidence="9">
    <location>
        <begin position="584"/>
        <end position="848"/>
    </location>
</feature>
<dbReference type="GO" id="GO:0003677">
    <property type="term" value="F:DNA binding"/>
    <property type="evidence" value="ECO:0007669"/>
    <property type="project" value="InterPro"/>
</dbReference>
<feature type="region of interest" description="Disordered" evidence="8">
    <location>
        <begin position="39"/>
        <end position="116"/>
    </location>
</feature>
<proteinExistence type="predicted"/>
<dbReference type="GO" id="GO:0009307">
    <property type="term" value="P:DNA restriction-modification system"/>
    <property type="evidence" value="ECO:0007669"/>
    <property type="project" value="InterPro"/>
</dbReference>
<feature type="compositionally biased region" description="Low complexity" evidence="8">
    <location>
        <begin position="538"/>
        <end position="552"/>
    </location>
</feature>
<dbReference type="PROSITE" id="PS50011">
    <property type="entry name" value="PROTEIN_KINASE_DOM"/>
    <property type="match status" value="2"/>
</dbReference>
<protein>
    <recommendedName>
        <fullName evidence="9">Protein kinase domain-containing protein</fullName>
    </recommendedName>
</protein>
<dbReference type="InterPro" id="IPR015210">
    <property type="entry name" value="NaeI"/>
</dbReference>
<dbReference type="Gene3D" id="1.10.10.10">
    <property type="entry name" value="Winged helix-like DNA-binding domain superfamily/Winged helix DNA-binding domain"/>
    <property type="match status" value="1"/>
</dbReference>
<evidence type="ECO:0000256" key="2">
    <source>
        <dbReference type="ARBA" id="ARBA00022722"/>
    </source>
</evidence>
<dbReference type="GO" id="GO:0009036">
    <property type="term" value="F:type II site-specific deoxyribonuclease activity"/>
    <property type="evidence" value="ECO:0007669"/>
    <property type="project" value="InterPro"/>
</dbReference>
<dbReference type="InterPro" id="IPR037057">
    <property type="entry name" value="DNA_rep_MutH/T2_RE_sf"/>
</dbReference>
<accession>A0A5P2BJV8</accession>
<evidence type="ECO:0000259" key="9">
    <source>
        <dbReference type="PROSITE" id="PS50011"/>
    </source>
</evidence>
<dbReference type="NCBIfam" id="NF041121">
    <property type="entry name" value="SAV_2336_NTERM"/>
    <property type="match status" value="1"/>
</dbReference>
<dbReference type="SUPFAM" id="SSF56112">
    <property type="entry name" value="Protein kinase-like (PK-like)"/>
    <property type="match status" value="2"/>
</dbReference>
<dbReference type="InterPro" id="IPR011335">
    <property type="entry name" value="Restrct_endonuc-II-like"/>
</dbReference>
<dbReference type="InterPro" id="IPR047738">
    <property type="entry name" value="SAV_2336-like_N"/>
</dbReference>
<keyword evidence="2" id="KW-0540">Nuclease</keyword>
<dbReference type="Gene3D" id="1.10.510.10">
    <property type="entry name" value="Transferase(Phosphotransferase) domain 1"/>
    <property type="match status" value="2"/>
</dbReference>
<evidence type="ECO:0000256" key="5">
    <source>
        <dbReference type="ARBA" id="ARBA00022777"/>
    </source>
</evidence>
<keyword evidence="5" id="KW-0418">Kinase</keyword>
<dbReference type="Gene3D" id="3.40.600.10">
    <property type="entry name" value="DNA mismatch repair MutH/Restriction endonuclease, type II"/>
    <property type="match status" value="1"/>
</dbReference>
<evidence type="ECO:0000256" key="4">
    <source>
        <dbReference type="ARBA" id="ARBA00022759"/>
    </source>
</evidence>
<keyword evidence="7" id="KW-0067">ATP-binding</keyword>
<evidence type="ECO:0000313" key="10">
    <source>
        <dbReference type="EMBL" id="QES30724.1"/>
    </source>
</evidence>
<dbReference type="PANTHER" id="PTHR43289:SF34">
    <property type="entry name" value="SERINE_THREONINE-PROTEIN KINASE YBDM-RELATED"/>
    <property type="match status" value="1"/>
</dbReference>
<dbReference type="EMBL" id="CP029193">
    <property type="protein sequence ID" value="QES30724.1"/>
    <property type="molecule type" value="Genomic_DNA"/>
</dbReference>
<dbReference type="CDD" id="cd22338">
    <property type="entry name" value="NaeI-like"/>
    <property type="match status" value="1"/>
</dbReference>
<evidence type="ECO:0000256" key="3">
    <source>
        <dbReference type="ARBA" id="ARBA00022741"/>
    </source>
</evidence>
<evidence type="ECO:0000313" key="11">
    <source>
        <dbReference type="Proteomes" id="UP000323046"/>
    </source>
</evidence>
<evidence type="ECO:0000256" key="6">
    <source>
        <dbReference type="ARBA" id="ARBA00022801"/>
    </source>
</evidence>
<keyword evidence="4" id="KW-0255">Endonuclease</keyword>
<dbReference type="InterPro" id="IPR036388">
    <property type="entry name" value="WH-like_DNA-bd_sf"/>
</dbReference>
<dbReference type="RefSeq" id="WP_150174866.1">
    <property type="nucleotide sequence ID" value="NZ_CP029193.1"/>
</dbReference>
<dbReference type="Gene3D" id="3.30.200.20">
    <property type="entry name" value="Phosphorylase Kinase, domain 1"/>
    <property type="match status" value="1"/>
</dbReference>
<dbReference type="PANTHER" id="PTHR43289">
    <property type="entry name" value="MITOGEN-ACTIVATED PROTEIN KINASE KINASE KINASE 20-RELATED"/>
    <property type="match status" value="1"/>
</dbReference>
<dbReference type="Pfam" id="PF09126">
    <property type="entry name" value="NaeI"/>
    <property type="match status" value="1"/>
</dbReference>
<dbReference type="GO" id="GO:0004674">
    <property type="term" value="F:protein serine/threonine kinase activity"/>
    <property type="evidence" value="ECO:0007669"/>
    <property type="project" value="TreeGrafter"/>
</dbReference>
<evidence type="ECO:0000256" key="7">
    <source>
        <dbReference type="ARBA" id="ARBA00022840"/>
    </source>
</evidence>
<dbReference type="InterPro" id="IPR000719">
    <property type="entry name" value="Prot_kinase_dom"/>
</dbReference>
<dbReference type="OrthoDB" id="3483427at2"/>
<feature type="domain" description="Protein kinase" evidence="9">
    <location>
        <begin position="865"/>
        <end position="1137"/>
    </location>
</feature>
<dbReference type="GO" id="GO:0005524">
    <property type="term" value="F:ATP binding"/>
    <property type="evidence" value="ECO:0007669"/>
    <property type="project" value="UniProtKB-KW"/>
</dbReference>
<keyword evidence="3" id="KW-0547">Nucleotide-binding</keyword>
<keyword evidence="11" id="KW-1185">Reference proteome</keyword>
<evidence type="ECO:0000256" key="1">
    <source>
        <dbReference type="ARBA" id="ARBA00022679"/>
    </source>
</evidence>
<feature type="region of interest" description="Disordered" evidence="8">
    <location>
        <begin position="525"/>
        <end position="560"/>
    </location>
</feature>
<dbReference type="Pfam" id="PF00069">
    <property type="entry name" value="Pkinase"/>
    <property type="match status" value="1"/>
</dbReference>
<evidence type="ECO:0000256" key="8">
    <source>
        <dbReference type="SAM" id="MobiDB-lite"/>
    </source>
</evidence>
<organism evidence="10 11">
    <name type="scientific">Streptomyces venezuelae</name>
    <dbReference type="NCBI Taxonomy" id="54571"/>
    <lineage>
        <taxon>Bacteria</taxon>
        <taxon>Bacillati</taxon>
        <taxon>Actinomycetota</taxon>
        <taxon>Actinomycetes</taxon>
        <taxon>Kitasatosporales</taxon>
        <taxon>Streptomycetaceae</taxon>
        <taxon>Streptomyces</taxon>
    </lineage>
</organism>
<gene>
    <name evidence="10" type="ORF">DEJ47_33720</name>
</gene>
<dbReference type="CDD" id="cd14014">
    <property type="entry name" value="STKc_PknB_like"/>
    <property type="match status" value="1"/>
</dbReference>
<keyword evidence="6" id="KW-0378">Hydrolase</keyword>
<dbReference type="InterPro" id="IPR011009">
    <property type="entry name" value="Kinase-like_dom_sf"/>
</dbReference>
<reference evidence="10 11" key="1">
    <citation type="submission" date="2018-05" db="EMBL/GenBank/DDBJ databases">
        <title>Streptomyces venezuelae.</title>
        <authorList>
            <person name="Kim W."/>
            <person name="Lee N."/>
            <person name="Cho B.-K."/>
        </authorList>
    </citation>
    <scope>NUCLEOTIDE SEQUENCE [LARGE SCALE GENOMIC DNA]</scope>
    <source>
        <strain evidence="10 11">ATCC 14583</strain>
    </source>
</reference>
<keyword evidence="1" id="KW-0808">Transferase</keyword>